<reference evidence="1" key="1">
    <citation type="submission" date="2020-11" db="EMBL/GenBank/DDBJ databases">
        <authorList>
            <person name="Koelle M."/>
            <person name="Horta M.A.C."/>
            <person name="Nowrousian M."/>
            <person name="Ohm R.A."/>
            <person name="Benz P."/>
            <person name="Pilgard A."/>
        </authorList>
    </citation>
    <scope>NUCLEOTIDE SEQUENCE</scope>
    <source>
        <strain evidence="1">FPRL280</strain>
    </source>
</reference>
<proteinExistence type="predicted"/>
<dbReference type="EMBL" id="JADOXO010000148">
    <property type="protein sequence ID" value="KAF9811632.1"/>
    <property type="molecule type" value="Genomic_DNA"/>
</dbReference>
<dbReference type="Proteomes" id="UP000639403">
    <property type="component" value="Unassembled WGS sequence"/>
</dbReference>
<gene>
    <name evidence="1" type="ORF">IEO21_06511</name>
</gene>
<evidence type="ECO:0000313" key="1">
    <source>
        <dbReference type="EMBL" id="KAF9811632.1"/>
    </source>
</evidence>
<evidence type="ECO:0000313" key="2">
    <source>
        <dbReference type="Proteomes" id="UP000639403"/>
    </source>
</evidence>
<comment type="caution">
    <text evidence="1">The sequence shown here is derived from an EMBL/GenBank/DDBJ whole genome shotgun (WGS) entry which is preliminary data.</text>
</comment>
<name>A0A8H7NZT1_9APHY</name>
<accession>A0A8H7NZT1</accession>
<dbReference type="AlphaFoldDB" id="A0A8H7NZT1"/>
<protein>
    <submittedName>
        <fullName evidence="1">Uncharacterized protein</fullName>
    </submittedName>
</protein>
<reference evidence="1" key="2">
    <citation type="journal article" name="Front. Microbiol.">
        <title>Degradative Capacity of Two Strains of Rhodonia placenta: From Phenotype to Genotype.</title>
        <authorList>
            <person name="Kolle M."/>
            <person name="Horta M.A.C."/>
            <person name="Nowrousian M."/>
            <person name="Ohm R.A."/>
            <person name="Benz J.P."/>
            <person name="Pilgard A."/>
        </authorList>
    </citation>
    <scope>NUCLEOTIDE SEQUENCE</scope>
    <source>
        <strain evidence="1">FPRL280</strain>
    </source>
</reference>
<sequence>MESISVSHSETRIARLSPALVNSVYLWGARFSRNQLLLAQESVYLQRAVQSVSRSSNTVHNFLTGEGPDVFGTALFALHAKAATLFERAARLMSQWTANLAYSEQFATELFTLDGAIDRFIASLPPVHLHLDVDVARKLIITHTLARDATIKVQAAMKQVTGMPSDKDVVAAQAIAAMLDNTNIGSLNYVDPIVAIVWSDICRVLSGEAARLRLLWSSTSFLVDQAGAGRELQRIEADHNRLGVAMQKVLAAMTTLANTCPLTAVQAVKVQQEMENAAR</sequence>
<organism evidence="1 2">
    <name type="scientific">Rhodonia placenta</name>
    <dbReference type="NCBI Taxonomy" id="104341"/>
    <lineage>
        <taxon>Eukaryota</taxon>
        <taxon>Fungi</taxon>
        <taxon>Dikarya</taxon>
        <taxon>Basidiomycota</taxon>
        <taxon>Agaricomycotina</taxon>
        <taxon>Agaricomycetes</taxon>
        <taxon>Polyporales</taxon>
        <taxon>Adustoporiaceae</taxon>
        <taxon>Rhodonia</taxon>
    </lineage>
</organism>